<dbReference type="PANTHER" id="PTHR33463">
    <property type="entry name" value="NB-ARC DOMAIN-CONTAINING PROTEIN-RELATED"/>
    <property type="match status" value="1"/>
</dbReference>
<evidence type="ECO:0000256" key="2">
    <source>
        <dbReference type="ARBA" id="ARBA00022737"/>
    </source>
</evidence>
<comment type="similarity">
    <text evidence="1">Belongs to the disease resistance NB-LRR family.</text>
</comment>
<dbReference type="GO" id="GO:0006952">
    <property type="term" value="P:defense response"/>
    <property type="evidence" value="ECO:0007669"/>
    <property type="project" value="UniProtKB-KW"/>
</dbReference>
<evidence type="ECO:0000259" key="4">
    <source>
        <dbReference type="Pfam" id="PF00931"/>
    </source>
</evidence>
<evidence type="ECO:0000313" key="7">
    <source>
        <dbReference type="Proteomes" id="UP000026915"/>
    </source>
</evidence>
<evidence type="ECO:0000259" key="5">
    <source>
        <dbReference type="Pfam" id="PF23598"/>
    </source>
</evidence>
<keyword evidence="7" id="KW-1185">Reference proteome</keyword>
<dbReference type="InterPro" id="IPR050905">
    <property type="entry name" value="Plant_NBS-LRR"/>
</dbReference>
<dbReference type="InParanoid" id="A0A061DWA5"/>
<dbReference type="InterPro" id="IPR032675">
    <property type="entry name" value="LRR_dom_sf"/>
</dbReference>
<organism evidence="6 7">
    <name type="scientific">Theobroma cacao</name>
    <name type="common">Cacao</name>
    <name type="synonym">Cocoa</name>
    <dbReference type="NCBI Taxonomy" id="3641"/>
    <lineage>
        <taxon>Eukaryota</taxon>
        <taxon>Viridiplantae</taxon>
        <taxon>Streptophyta</taxon>
        <taxon>Embryophyta</taxon>
        <taxon>Tracheophyta</taxon>
        <taxon>Spermatophyta</taxon>
        <taxon>Magnoliopsida</taxon>
        <taxon>eudicotyledons</taxon>
        <taxon>Gunneridae</taxon>
        <taxon>Pentapetalae</taxon>
        <taxon>rosids</taxon>
        <taxon>malvids</taxon>
        <taxon>Malvales</taxon>
        <taxon>Malvaceae</taxon>
        <taxon>Byttnerioideae</taxon>
        <taxon>Theobroma</taxon>
    </lineage>
</organism>
<dbReference type="Proteomes" id="UP000026915">
    <property type="component" value="Chromosome 2"/>
</dbReference>
<name>A0A061DWA5_THECC</name>
<proteinExistence type="inferred from homology"/>
<reference evidence="6 7" key="1">
    <citation type="journal article" date="2013" name="Genome Biol.">
        <title>The genome sequence of the most widely cultivated cacao type and its use to identify candidate genes regulating pod color.</title>
        <authorList>
            <person name="Motamayor J.C."/>
            <person name="Mockaitis K."/>
            <person name="Schmutz J."/>
            <person name="Haiminen N."/>
            <person name="Iii D.L."/>
            <person name="Cornejo O."/>
            <person name="Findley S.D."/>
            <person name="Zheng P."/>
            <person name="Utro F."/>
            <person name="Royaert S."/>
            <person name="Saski C."/>
            <person name="Jenkins J."/>
            <person name="Podicheti R."/>
            <person name="Zhao M."/>
            <person name="Scheffler B.E."/>
            <person name="Stack J.C."/>
            <person name="Feltus F.A."/>
            <person name="Mustiga G.M."/>
            <person name="Amores F."/>
            <person name="Phillips W."/>
            <person name="Marelli J.P."/>
            <person name="May G.D."/>
            <person name="Shapiro H."/>
            <person name="Ma J."/>
            <person name="Bustamante C.D."/>
            <person name="Schnell R.J."/>
            <person name="Main D."/>
            <person name="Gilbert D."/>
            <person name="Parida L."/>
            <person name="Kuhn D.N."/>
        </authorList>
    </citation>
    <scope>NUCLEOTIDE SEQUENCE [LARGE SCALE GENOMIC DNA]</scope>
    <source>
        <strain evidence="7">cv. Matina 1-6</strain>
    </source>
</reference>
<dbReference type="Gene3D" id="3.80.10.10">
    <property type="entry name" value="Ribonuclease Inhibitor"/>
    <property type="match status" value="1"/>
</dbReference>
<sequence length="652" mass="75083">MEILLILKKKNYSDKVITMCKKVEKLVKEGAFKRGFLVEKPPEKTVKLNAPDLEGFATLQRSLQEILELLRSDKLKGIEIFGTEGVGKTTILKNLNNHEEVAKMFDVVIWINVSRERNDEKLQLNIAQRLKLKVERATCSGELARIISEYMKHKKYLLLLNEVMDSIDLLQIGISDMIAAEKIDLPDVEPVARLVVDECDRLPLVIRTVASSFKLKDSDSEWRNGLSELEKWPKIEIPGLTKMYAALKFCYDELKDEKKKKCFLYGALYPADSKIYTDYLLECWAAEGLLGNIDDGRSLRDARDKGYDILGHLTNVAMLKDWQQAKKISMIEGKLHDLPESPNCNKLLSLLLQKNPDLVTIPPSFFKNMQKLLVLDLYQTGIASLPSSVSKLIRLKALFLNDCPNVTKLPPQVAELRFLEVLDIRGCKIIFIPPVIGKLVYLRCLRMSYHKCSNTEDYPDMEIDYKVISRLLRLEELMIDVTSYGHWCIDVAKRVVQEVAFLKNLTTRRVSFPRPEILKMLIKNRPSWRDREQLTSFWFFVGCERNNNPLILDCLEYKVNRYMRYCYPGNDDSTVRDVLPKTDALELIGHNNIKCLSDFMNAASQNHVRGCLIERCNKITSIIDAEKEGEMDILTILEQLHLRNLLLLKSIF</sequence>
<dbReference type="SUPFAM" id="SSF52058">
    <property type="entry name" value="L domain-like"/>
    <property type="match status" value="1"/>
</dbReference>
<dbReference type="InterPro" id="IPR055414">
    <property type="entry name" value="LRR_R13L4/SHOC2-like"/>
</dbReference>
<dbReference type="AlphaFoldDB" id="A0A061DWA5"/>
<dbReference type="SUPFAM" id="SSF52540">
    <property type="entry name" value="P-loop containing nucleoside triphosphate hydrolases"/>
    <property type="match status" value="1"/>
</dbReference>
<dbReference type="GO" id="GO:0043531">
    <property type="term" value="F:ADP binding"/>
    <property type="evidence" value="ECO:0007669"/>
    <property type="project" value="InterPro"/>
</dbReference>
<feature type="domain" description="NB-ARC" evidence="4">
    <location>
        <begin position="62"/>
        <end position="174"/>
    </location>
</feature>
<dbReference type="Gramene" id="EOX96985">
    <property type="protein sequence ID" value="EOX96985"/>
    <property type="gene ID" value="TCM_006107"/>
</dbReference>
<dbReference type="PANTHER" id="PTHR33463:SF81">
    <property type="entry name" value="DISEASE RESISTANCE PROTEIN RPS2-LIKE"/>
    <property type="match status" value="1"/>
</dbReference>
<dbReference type="EMBL" id="CM001880">
    <property type="protein sequence ID" value="EOX96985.1"/>
    <property type="molecule type" value="Genomic_DNA"/>
</dbReference>
<dbReference type="Gene3D" id="3.40.50.300">
    <property type="entry name" value="P-loop containing nucleotide triphosphate hydrolases"/>
    <property type="match status" value="1"/>
</dbReference>
<accession>A0A061DWA5</accession>
<dbReference type="InterPro" id="IPR002182">
    <property type="entry name" value="NB-ARC"/>
</dbReference>
<evidence type="ECO:0000313" key="6">
    <source>
        <dbReference type="EMBL" id="EOX96985.1"/>
    </source>
</evidence>
<gene>
    <name evidence="6" type="ORF">TCM_006107</name>
</gene>
<dbReference type="OMA" id="KVERATC"/>
<dbReference type="eggNOG" id="KOG4658">
    <property type="taxonomic scope" value="Eukaryota"/>
</dbReference>
<dbReference type="HOGENOM" id="CLU_000427_2_0_1"/>
<protein>
    <submittedName>
        <fullName evidence="6">NB-ARC domain-containing disease resistance protein, putative</fullName>
    </submittedName>
</protein>
<dbReference type="PRINTS" id="PR00364">
    <property type="entry name" value="DISEASERSIST"/>
</dbReference>
<dbReference type="Pfam" id="PF00931">
    <property type="entry name" value="NB-ARC"/>
    <property type="match status" value="1"/>
</dbReference>
<keyword evidence="2" id="KW-0677">Repeat</keyword>
<dbReference type="InterPro" id="IPR027417">
    <property type="entry name" value="P-loop_NTPase"/>
</dbReference>
<evidence type="ECO:0000256" key="1">
    <source>
        <dbReference type="ARBA" id="ARBA00008894"/>
    </source>
</evidence>
<keyword evidence="3" id="KW-0611">Plant defense</keyword>
<dbReference type="Pfam" id="PF23598">
    <property type="entry name" value="LRR_14"/>
    <property type="match status" value="1"/>
</dbReference>
<feature type="domain" description="Disease resistance R13L4/SHOC-2-like LRR" evidence="5">
    <location>
        <begin position="391"/>
        <end position="512"/>
    </location>
</feature>
<evidence type="ECO:0000256" key="3">
    <source>
        <dbReference type="ARBA" id="ARBA00022821"/>
    </source>
</evidence>